<feature type="binding site" evidence="6">
    <location>
        <position position="96"/>
    </location>
    <ligand>
        <name>Mg(2+)</name>
        <dbReference type="ChEBI" id="CHEBI:18420"/>
    </ligand>
</feature>
<reference evidence="9" key="1">
    <citation type="submission" date="2018-05" db="EMBL/GenBank/DDBJ databases">
        <authorList>
            <person name="Du Z."/>
            <person name="Wang X."/>
        </authorList>
    </citation>
    <scope>NUCLEOTIDE SEQUENCE [LARGE SCALE GENOMIC DNA]</scope>
    <source>
        <strain evidence="9">CQN31</strain>
    </source>
</reference>
<dbReference type="InterPro" id="IPR051749">
    <property type="entry name" value="PINc/VapC_TA_RNase"/>
</dbReference>
<dbReference type="Proteomes" id="UP000245765">
    <property type="component" value="Unassembled WGS sequence"/>
</dbReference>
<dbReference type="AlphaFoldDB" id="A0A317FHG3"/>
<evidence type="ECO:0000313" key="8">
    <source>
        <dbReference type="EMBL" id="PWS37812.1"/>
    </source>
</evidence>
<dbReference type="EC" id="3.1.-.-" evidence="6"/>
<evidence type="ECO:0000256" key="5">
    <source>
        <dbReference type="ARBA" id="ARBA00022842"/>
    </source>
</evidence>
<dbReference type="GO" id="GO:0016787">
    <property type="term" value="F:hydrolase activity"/>
    <property type="evidence" value="ECO:0007669"/>
    <property type="project" value="UniProtKB-KW"/>
</dbReference>
<evidence type="ECO:0000256" key="4">
    <source>
        <dbReference type="ARBA" id="ARBA00022801"/>
    </source>
</evidence>
<keyword evidence="5 6" id="KW-0460">Magnesium</keyword>
<name>A0A317FHG3_9PROT</name>
<dbReference type="InterPro" id="IPR029060">
    <property type="entry name" value="PIN-like_dom_sf"/>
</dbReference>
<comment type="cofactor">
    <cofactor evidence="6">
        <name>Mg(2+)</name>
        <dbReference type="ChEBI" id="CHEBI:18420"/>
    </cofactor>
</comment>
<comment type="caution">
    <text evidence="8">The sequence shown here is derived from an EMBL/GenBank/DDBJ whole genome shotgun (WGS) entry which is preliminary data.</text>
</comment>
<gene>
    <name evidence="6" type="primary">vapC</name>
    <name evidence="8" type="ORF">DFH01_00380</name>
</gene>
<protein>
    <recommendedName>
        <fullName evidence="6">Ribonuclease VapC</fullName>
        <shortName evidence="6">RNase VapC</shortName>
        <ecNumber evidence="6">3.1.-.-</ecNumber>
    </recommendedName>
    <alternativeName>
        <fullName evidence="6">Toxin VapC</fullName>
    </alternativeName>
</protein>
<dbReference type="PANTHER" id="PTHR42740:SF1">
    <property type="entry name" value="RIBONUCLEASE VAPC3"/>
    <property type="match status" value="1"/>
</dbReference>
<accession>A0A317FHG3</accession>
<dbReference type="SUPFAM" id="SSF88723">
    <property type="entry name" value="PIN domain-like"/>
    <property type="match status" value="1"/>
</dbReference>
<dbReference type="HAMAP" id="MF_00265">
    <property type="entry name" value="VapC_Nob1"/>
    <property type="match status" value="1"/>
</dbReference>
<evidence type="ECO:0000256" key="1">
    <source>
        <dbReference type="ARBA" id="ARBA00022649"/>
    </source>
</evidence>
<sequence length="131" mass="14565">MIVVDTSVLIDFLRGVRSPEALKLLDLLGDDAVIVGDLVLCEVLQGMPTEREARRVEAQLRRAIVVGMVDDLLATEAAAHDRLLRGKGVTIRKTMDLLIATFCLSEDLPLLHRDRDFDAMEQHLGLRVLHA</sequence>
<proteinExistence type="inferred from homology"/>
<dbReference type="InterPro" id="IPR022907">
    <property type="entry name" value="VapC_family"/>
</dbReference>
<comment type="function">
    <text evidence="6">Toxic component of a toxin-antitoxin (TA) system. An RNase.</text>
</comment>
<evidence type="ECO:0000259" key="7">
    <source>
        <dbReference type="Pfam" id="PF01850"/>
    </source>
</evidence>
<evidence type="ECO:0000256" key="2">
    <source>
        <dbReference type="ARBA" id="ARBA00022722"/>
    </source>
</evidence>
<feature type="binding site" evidence="6">
    <location>
        <position position="5"/>
    </location>
    <ligand>
        <name>Mg(2+)</name>
        <dbReference type="ChEBI" id="CHEBI:18420"/>
    </ligand>
</feature>
<dbReference type="EMBL" id="QGNA01000001">
    <property type="protein sequence ID" value="PWS37812.1"/>
    <property type="molecule type" value="Genomic_DNA"/>
</dbReference>
<comment type="similarity">
    <text evidence="6">Belongs to the PINc/VapC protein family.</text>
</comment>
<keyword evidence="9" id="KW-1185">Reference proteome</keyword>
<evidence type="ECO:0000256" key="6">
    <source>
        <dbReference type="HAMAP-Rule" id="MF_00265"/>
    </source>
</evidence>
<dbReference type="OrthoDB" id="9811788at2"/>
<evidence type="ECO:0000256" key="3">
    <source>
        <dbReference type="ARBA" id="ARBA00022723"/>
    </source>
</evidence>
<dbReference type="GO" id="GO:0090729">
    <property type="term" value="F:toxin activity"/>
    <property type="evidence" value="ECO:0007669"/>
    <property type="project" value="UniProtKB-KW"/>
</dbReference>
<keyword evidence="3 6" id="KW-0479">Metal-binding</keyword>
<dbReference type="InterPro" id="IPR002716">
    <property type="entry name" value="PIN_dom"/>
</dbReference>
<dbReference type="Gene3D" id="3.40.50.1010">
    <property type="entry name" value="5'-nuclease"/>
    <property type="match status" value="1"/>
</dbReference>
<evidence type="ECO:0000313" key="9">
    <source>
        <dbReference type="Proteomes" id="UP000245765"/>
    </source>
</evidence>
<feature type="domain" description="PIN" evidence="7">
    <location>
        <begin position="2"/>
        <end position="120"/>
    </location>
</feature>
<dbReference type="GO" id="GO:0000287">
    <property type="term" value="F:magnesium ion binding"/>
    <property type="evidence" value="ECO:0007669"/>
    <property type="project" value="UniProtKB-UniRule"/>
</dbReference>
<dbReference type="PANTHER" id="PTHR42740">
    <property type="entry name" value="RIBONUCLEASE VAPC3"/>
    <property type="match status" value="1"/>
</dbReference>
<keyword evidence="1 6" id="KW-1277">Toxin-antitoxin system</keyword>
<keyword evidence="4 6" id="KW-0378">Hydrolase</keyword>
<dbReference type="Pfam" id="PF01850">
    <property type="entry name" value="PIN"/>
    <property type="match status" value="1"/>
</dbReference>
<dbReference type="GO" id="GO:0004540">
    <property type="term" value="F:RNA nuclease activity"/>
    <property type="evidence" value="ECO:0007669"/>
    <property type="project" value="InterPro"/>
</dbReference>
<organism evidence="8 9">
    <name type="scientific">Falsiroseomonas bella</name>
    <dbReference type="NCBI Taxonomy" id="2184016"/>
    <lineage>
        <taxon>Bacteria</taxon>
        <taxon>Pseudomonadati</taxon>
        <taxon>Pseudomonadota</taxon>
        <taxon>Alphaproteobacteria</taxon>
        <taxon>Acetobacterales</taxon>
        <taxon>Roseomonadaceae</taxon>
        <taxon>Falsiroseomonas</taxon>
    </lineage>
</organism>
<keyword evidence="6" id="KW-0800">Toxin</keyword>
<keyword evidence="2 6" id="KW-0540">Nuclease</keyword>